<dbReference type="Gene3D" id="1.10.269.10">
    <property type="entry name" value="Adenovirus DNA-binding, N-terminal domain"/>
    <property type="match status" value="1"/>
</dbReference>
<dbReference type="InterPro" id="IPR003176">
    <property type="entry name" value="Adenovirus_DNA-bd_a"/>
</dbReference>
<dbReference type="GO" id="GO:0042025">
    <property type="term" value="C:host cell nucleus"/>
    <property type="evidence" value="ECO:0007669"/>
    <property type="project" value="UniProtKB-SubCell"/>
</dbReference>
<dbReference type="InterPro" id="IPR005376">
    <property type="entry name" value="Adenovirus_DNA-bd_zn-bd"/>
</dbReference>
<evidence type="ECO:0000259" key="12">
    <source>
        <dbReference type="Pfam" id="PF02236"/>
    </source>
</evidence>
<evidence type="ECO:0000313" key="15">
    <source>
        <dbReference type="Proteomes" id="UP000161385"/>
    </source>
</evidence>
<comment type="subcellular location">
    <subcellularLocation>
        <location evidence="10">Host nucleus</location>
    </subcellularLocation>
    <text evidence="10">Accumulates in infected cells.</text>
</comment>
<feature type="domain" description="Adenovirus DNA-binding all-alpha" evidence="12">
    <location>
        <begin position="138"/>
        <end position="206"/>
    </location>
</feature>
<dbReference type="SUPFAM" id="SSF57917">
    <property type="entry name" value="Zn-binding domains of ADDBP"/>
    <property type="match status" value="2"/>
</dbReference>
<feature type="binding site" evidence="10">
    <location>
        <position position="237"/>
    </location>
    <ligand>
        <name>Zn(2+)</name>
        <dbReference type="ChEBI" id="CHEBI:29105"/>
        <label>1</label>
    </ligand>
</feature>
<dbReference type="Pfam" id="PF02236">
    <property type="entry name" value="Viral_DNA_bi"/>
    <property type="match status" value="1"/>
</dbReference>
<evidence type="ECO:0000256" key="7">
    <source>
        <dbReference type="ARBA" id="ARBA00022833"/>
    </source>
</evidence>
<feature type="region of interest" description="Disordered" evidence="11">
    <location>
        <begin position="96"/>
        <end position="118"/>
    </location>
</feature>
<dbReference type="GO" id="GO:0008270">
    <property type="term" value="F:zinc ion binding"/>
    <property type="evidence" value="ECO:0007669"/>
    <property type="project" value="UniProtKB-UniRule"/>
</dbReference>
<keyword evidence="15" id="KW-1185">Reference proteome</keyword>
<feature type="region of interest" description="Flexible loop" evidence="10">
    <location>
        <begin position="248"/>
        <end position="282"/>
    </location>
</feature>
<comment type="subunit">
    <text evidence="10">Homomultimerizes on viral ssDNA bound to pTP. Forms a initiation complex with viral polymerase, pTP and hosts NFIA and POU2F1/OCT1. Interacts with host SRCAP.</text>
</comment>
<protein>
    <recommendedName>
        <fullName evidence="10">DNA-binding protein</fullName>
        <shortName evidence="10">DBP</shortName>
    </recommendedName>
    <alternativeName>
        <fullName evidence="10">Early 2A protein</fullName>
    </alternativeName>
    <alternativeName>
        <fullName evidence="10">Early E2A DNA-binding protein</fullName>
    </alternativeName>
</protein>
<dbReference type="InterPro" id="IPR036368">
    <property type="entry name" value="ADBP_zn-bd_sf"/>
</dbReference>
<feature type="region of interest" description="C-terminal arm, DBP binding" evidence="10">
    <location>
        <begin position="465"/>
        <end position="481"/>
    </location>
</feature>
<feature type="binding site" evidence="10">
    <location>
        <position position="347"/>
    </location>
    <ligand>
        <name>Zn(2+)</name>
        <dbReference type="ChEBI" id="CHEBI:29105"/>
        <label>2</label>
    </ligand>
</feature>
<dbReference type="Gene3D" id="3.90.148.10">
    <property type="entry name" value="Adenovirus DNA-binding, C-terminal domain superfamily/Adenovirus DNA-binding, zinc binding domain"/>
    <property type="match status" value="1"/>
</dbReference>
<feature type="compositionally biased region" description="Basic and acidic residues" evidence="11">
    <location>
        <begin position="96"/>
        <end position="109"/>
    </location>
</feature>
<dbReference type="GO" id="GO:0019028">
    <property type="term" value="C:viral capsid"/>
    <property type="evidence" value="ECO:0007669"/>
    <property type="project" value="UniProtKB-UniRule"/>
</dbReference>
<dbReference type="GO" id="GO:0045740">
    <property type="term" value="P:positive regulation of DNA replication"/>
    <property type="evidence" value="ECO:0007669"/>
    <property type="project" value="UniProtKB-UniRule"/>
</dbReference>
<feature type="binding site" evidence="10">
    <location>
        <position position="349"/>
    </location>
    <ligand>
        <name>Zn(2+)</name>
        <dbReference type="ChEBI" id="CHEBI:29105"/>
        <label>2</label>
    </ligand>
</feature>
<keyword evidence="6 10" id="KW-0479">Metal-binding</keyword>
<dbReference type="GO" id="GO:0006260">
    <property type="term" value="P:DNA replication"/>
    <property type="evidence" value="ECO:0007669"/>
    <property type="project" value="UniProtKB-KW"/>
</dbReference>
<feature type="binding site" evidence="10">
    <location>
        <position position="306"/>
    </location>
    <ligand>
        <name>Zn(2+)</name>
        <dbReference type="ChEBI" id="CHEBI:29105"/>
        <label>1</label>
    </ligand>
</feature>
<evidence type="ECO:0000259" key="13">
    <source>
        <dbReference type="Pfam" id="PF03728"/>
    </source>
</evidence>
<comment type="domain">
    <text evidence="10">The C-terminal arm bridges DBP molecules together, thereby creating a chain.</text>
</comment>
<dbReference type="HAMAP" id="MF_04054">
    <property type="entry name" value="ADV_DNB2"/>
    <property type="match status" value="1"/>
</dbReference>
<keyword evidence="3 10" id="KW-1048">Host nucleus</keyword>
<evidence type="ECO:0000313" key="14">
    <source>
        <dbReference type="EMBL" id="ALE30399.1"/>
    </source>
</evidence>
<dbReference type="GO" id="GO:0006351">
    <property type="term" value="P:DNA-templated transcription"/>
    <property type="evidence" value="ECO:0007669"/>
    <property type="project" value="UniProtKB-UniRule"/>
</dbReference>
<proteinExistence type="inferred from homology"/>
<dbReference type="InterPro" id="IPR036367">
    <property type="entry name" value="Ad_DBP_C_sf"/>
</dbReference>
<evidence type="ECO:0000256" key="1">
    <source>
        <dbReference type="ARBA" id="ARBA00022518"/>
    </source>
</evidence>
<sequence length="481" mass="54621">MAGRQEPRERTPERRESVVRRHLEGDSPDRAPTPAPPKKKSRKSLHLAIPDPPSPEIIPDSDEEEGVVVGVGFSYPPVKIIEQSDGTRVFKKMSKDAFPKPSEAEEPPKEGTSGAVSNPISKPVVSAWEKGMAIMHLLMDKYKIDKDDRTGFDFMPQSFIVYRKICNTWLNEDWKYCPLTFTTQKTFGTMMGRFLNQYVLLHAGIESPAWKTKWEPTGCAVWNHRSSETEGKLMCLHGLPMIAKEHIVEMDVSSEAGQRALKETPQRAKVTQNRWGRNVVQLRHEDARCCMYDVNCATNVFSSKSCGMFYSEGAKAQQAFKQIEAFMLAAYPHMTRGQKHLLMPLRCECNYLGDGIPRAGRQLCKITPFAVPNAEDMNTGDITDPVALASLNYPSLLVFQCANPSYRNTRATNQINCDFKISAPDLLLALQLVRTLWHDNFVELGLPKLMLPEFKWEPRFQYKNLTLPTSHLDYQENPFEF</sequence>
<gene>
    <name evidence="10" type="primary">DBP</name>
</gene>
<evidence type="ECO:0000256" key="11">
    <source>
        <dbReference type="SAM" id="MobiDB-lite"/>
    </source>
</evidence>
<feature type="binding site" evidence="10">
    <location>
        <position position="401"/>
    </location>
    <ligand>
        <name>Zn(2+)</name>
        <dbReference type="ChEBI" id="CHEBI:29105"/>
        <label>2</label>
    </ligand>
</feature>
<feature type="compositionally biased region" description="Basic and acidic residues" evidence="11">
    <location>
        <begin position="1"/>
        <end position="29"/>
    </location>
</feature>
<keyword evidence="4 10" id="KW-0945">Host-virus interaction</keyword>
<evidence type="ECO:0000256" key="10">
    <source>
        <dbReference type="HAMAP-Rule" id="MF_04054"/>
    </source>
</evidence>
<dbReference type="Pfam" id="PF03728">
    <property type="entry name" value="Viral_DNA_Zn_bi"/>
    <property type="match status" value="2"/>
</dbReference>
<dbReference type="InterPro" id="IPR037540">
    <property type="entry name" value="ADV_DNB2"/>
</dbReference>
<dbReference type="KEGG" id="vg:26100676"/>
<evidence type="ECO:0000256" key="8">
    <source>
        <dbReference type="ARBA" id="ARBA00023109"/>
    </source>
</evidence>
<feature type="binding site" evidence="10">
    <location>
        <position position="290"/>
    </location>
    <ligand>
        <name>Zn(2+)</name>
        <dbReference type="ChEBI" id="CHEBI:29105"/>
        <label>1</label>
    </ligand>
</feature>
<feature type="binding site" evidence="10">
    <location>
        <position position="417"/>
    </location>
    <ligand>
        <name>Zn(2+)</name>
        <dbReference type="ChEBI" id="CHEBI:29105"/>
        <label>2</label>
    </ligand>
</feature>
<evidence type="ECO:0000256" key="3">
    <source>
        <dbReference type="ARBA" id="ARBA00022562"/>
    </source>
</evidence>
<evidence type="ECO:0000256" key="9">
    <source>
        <dbReference type="ARBA" id="ARBA00023125"/>
    </source>
</evidence>
<keyword evidence="2 10" id="KW-0597">Phosphoprotein</keyword>
<dbReference type="GO" id="GO:0003677">
    <property type="term" value="F:DNA binding"/>
    <property type="evidence" value="ECO:0007669"/>
    <property type="project" value="UniProtKB-UniRule"/>
</dbReference>
<feature type="domain" description="Adenovirus DNA-binding zinc-binding" evidence="13">
    <location>
        <begin position="235"/>
        <end position="333"/>
    </location>
</feature>
<reference evidence="14 15" key="1">
    <citation type="journal article" date="2015" name="Arch. Virol.">
        <title>Taxonomy proposal for Old World monkey adenoviruses: characterisation of several non-human, non-ape primate adenovirus lineages.</title>
        <authorList>
            <person name="Panto L."/>
            <person name="Podgorski I.I."/>
            <person name="Janoska M."/>
            <person name="Marko O."/>
            <person name="Harrach B."/>
        </authorList>
    </citation>
    <scope>NUCLEOTIDE SEQUENCE [LARGE SCALE GENOMIC DNA]</scope>
    <source>
        <strain evidence="14">C-8</strain>
    </source>
</reference>
<keyword evidence="7 10" id="KW-0862">Zinc</keyword>
<evidence type="ECO:0000256" key="2">
    <source>
        <dbReference type="ARBA" id="ARBA00022553"/>
    </source>
</evidence>
<evidence type="ECO:0000256" key="4">
    <source>
        <dbReference type="ARBA" id="ARBA00022581"/>
    </source>
</evidence>
<dbReference type="GO" id="GO:0039687">
    <property type="term" value="P:viral DNA strand displacement replication"/>
    <property type="evidence" value="ECO:0007669"/>
    <property type="project" value="UniProtKB-UniRule"/>
</dbReference>
<feature type="region of interest" description="Disordered" evidence="11">
    <location>
        <begin position="1"/>
        <end position="63"/>
    </location>
</feature>
<keyword evidence="1 10" id="KW-0244">Early protein</keyword>
<accession>A0A0M4NFP5</accession>
<name>A0A0M4NFP5_9ADEN</name>
<feature type="domain" description="Adenovirus DNA-binding zinc-binding" evidence="13">
    <location>
        <begin position="345"/>
        <end position="439"/>
    </location>
</feature>
<dbReference type="RefSeq" id="YP_009174156.1">
    <property type="nucleotide sequence ID" value="NC_028105.1"/>
</dbReference>
<evidence type="ECO:0000256" key="5">
    <source>
        <dbReference type="ARBA" id="ARBA00022705"/>
    </source>
</evidence>
<feature type="binding site" evidence="10">
    <location>
        <position position="235"/>
    </location>
    <ligand>
        <name>Zn(2+)</name>
        <dbReference type="ChEBI" id="CHEBI:29105"/>
        <label>1</label>
    </ligand>
</feature>
<comment type="similarity">
    <text evidence="10">Belongs to the adenoviridae E2A DNA-binding protein family.</text>
</comment>
<dbReference type="SUPFAM" id="SSF47724">
    <property type="entry name" value="Domain of early E2A DNA-binding protein, ADDBP"/>
    <property type="match status" value="1"/>
</dbReference>
<dbReference type="Proteomes" id="UP000161385">
    <property type="component" value="Segment"/>
</dbReference>
<keyword evidence="8 10" id="KW-1194">Viral DNA replication</keyword>
<dbReference type="OrthoDB" id="4492at10239"/>
<evidence type="ECO:0000256" key="6">
    <source>
        <dbReference type="ARBA" id="ARBA00022723"/>
    </source>
</evidence>
<dbReference type="EMBL" id="KP329564">
    <property type="protein sequence ID" value="ALE30399.1"/>
    <property type="molecule type" value="Genomic_DNA"/>
</dbReference>
<comment type="function">
    <text evidence="10">Plays a role in the elongation phase of viral strand displacement replication by unwinding the template in an ATP-independent fashion, employing its capacity to form multimers. Also enhances the rate of initiation. Released from template upon second strand synthesis. Assembles in complex with viral pTP, viral pol, host NFIA and host POU2F1/OCT1 on viral origin of replication. Covers the whole ssDNA genome during synthesis. The complementary strand synthesis induces its relese from DNA template. May inhibit cellular transcription mediated by the interaction between host SRCAP and CBP.</text>
</comment>
<keyword evidence="5 10" id="KW-0235">DNA replication</keyword>
<dbReference type="InterPro" id="IPR036362">
    <property type="entry name" value="Adenovirus_DNA-bd_N_sf"/>
</dbReference>
<feature type="modified residue" description="Phosphotyrosine; by host" evidence="10">
    <location>
        <position position="142"/>
    </location>
</feature>
<organism evidence="14 15">
    <name type="scientific">Simian adenovirus 16</name>
    <dbReference type="NCBI Taxonomy" id="1715778"/>
    <lineage>
        <taxon>Viruses</taxon>
        <taxon>Varidnaviria</taxon>
        <taxon>Bamfordvirae</taxon>
        <taxon>Preplasmiviricota</taxon>
        <taxon>Polisuviricotina</taxon>
        <taxon>Pharingeaviricetes</taxon>
        <taxon>Rowavirales</taxon>
        <taxon>Adenoviridae</taxon>
        <taxon>Mastadenovirus</taxon>
        <taxon>Mastadenovirus alienum</taxon>
        <taxon>Simian mastadenovirus E</taxon>
    </lineage>
</organism>
<keyword evidence="9 10" id="KW-0238">DNA-binding</keyword>